<accession>A0ABV5VZU6</accession>
<comment type="caution">
    <text evidence="3">The sequence shown here is derived from an EMBL/GenBank/DDBJ whole genome shotgun (WGS) entry which is preliminary data.</text>
</comment>
<keyword evidence="2" id="KW-1133">Transmembrane helix</keyword>
<keyword evidence="2" id="KW-0472">Membrane</keyword>
<protein>
    <recommendedName>
        <fullName evidence="5">Zinc ribbon domain-containing protein</fullName>
    </recommendedName>
</protein>
<feature type="region of interest" description="Disordered" evidence="1">
    <location>
        <begin position="191"/>
        <end position="224"/>
    </location>
</feature>
<dbReference type="EMBL" id="JBHMAG010000013">
    <property type="protein sequence ID" value="MFB9753807.1"/>
    <property type="molecule type" value="Genomic_DNA"/>
</dbReference>
<proteinExistence type="predicted"/>
<evidence type="ECO:0000256" key="2">
    <source>
        <dbReference type="SAM" id="Phobius"/>
    </source>
</evidence>
<evidence type="ECO:0000313" key="3">
    <source>
        <dbReference type="EMBL" id="MFB9753807.1"/>
    </source>
</evidence>
<name>A0ABV5VZU6_9BACL</name>
<feature type="transmembrane region" description="Helical" evidence="2">
    <location>
        <begin position="47"/>
        <end position="69"/>
    </location>
</feature>
<evidence type="ECO:0008006" key="5">
    <source>
        <dbReference type="Google" id="ProtNLM"/>
    </source>
</evidence>
<keyword evidence="2" id="KW-0812">Transmembrane</keyword>
<feature type="transmembrane region" description="Helical" evidence="2">
    <location>
        <begin position="12"/>
        <end position="35"/>
    </location>
</feature>
<evidence type="ECO:0000256" key="1">
    <source>
        <dbReference type="SAM" id="MobiDB-lite"/>
    </source>
</evidence>
<reference evidence="3 4" key="1">
    <citation type="submission" date="2024-09" db="EMBL/GenBank/DDBJ databases">
        <authorList>
            <person name="Sun Q."/>
            <person name="Mori K."/>
        </authorList>
    </citation>
    <scope>NUCLEOTIDE SEQUENCE [LARGE SCALE GENOMIC DNA]</scope>
    <source>
        <strain evidence="3 4">JCM 12520</strain>
    </source>
</reference>
<feature type="transmembrane region" description="Helical" evidence="2">
    <location>
        <begin position="75"/>
        <end position="99"/>
    </location>
</feature>
<dbReference type="RefSeq" id="WP_344915023.1">
    <property type="nucleotide sequence ID" value="NZ_BAAAYO010000014.1"/>
</dbReference>
<keyword evidence="4" id="KW-1185">Reference proteome</keyword>
<dbReference type="Proteomes" id="UP001589619">
    <property type="component" value="Unassembled WGS sequence"/>
</dbReference>
<evidence type="ECO:0000313" key="4">
    <source>
        <dbReference type="Proteomes" id="UP001589619"/>
    </source>
</evidence>
<sequence length="245" mass="27547">MKYLIKPKIPGYGVVLMFFIFFPIGLLMLIIRAVQHRHANHLKTGDLKLLAAFLMGIWFLLCTSFLALTQGEGETAGYVILVVVFSILFALPAFSLWIVARLRTKALEQTYGHYEMMIMDQHMTSVDVIAQSTHQNPATVMTDLNRMIHLGRLPGATLYENPRRIIVAGRRNRPEPSLVNSFNVEINQEFHFGEPQRQPSKKKSSEGKNEPAPTHRVTECSGCGAKMSLGANERKVCDYCGTPLK</sequence>
<organism evidence="3 4">
    <name type="scientific">Paenibacillus hodogayensis</name>
    <dbReference type="NCBI Taxonomy" id="279208"/>
    <lineage>
        <taxon>Bacteria</taxon>
        <taxon>Bacillati</taxon>
        <taxon>Bacillota</taxon>
        <taxon>Bacilli</taxon>
        <taxon>Bacillales</taxon>
        <taxon>Paenibacillaceae</taxon>
        <taxon>Paenibacillus</taxon>
    </lineage>
</organism>
<gene>
    <name evidence="3" type="ORF">ACFFNY_19740</name>
</gene>